<evidence type="ECO:0000313" key="2">
    <source>
        <dbReference type="Proteomes" id="UP001146793"/>
    </source>
</evidence>
<organism evidence="1 2">
    <name type="scientific">Anaeramoeba flamelloides</name>
    <dbReference type="NCBI Taxonomy" id="1746091"/>
    <lineage>
        <taxon>Eukaryota</taxon>
        <taxon>Metamonada</taxon>
        <taxon>Anaeramoebidae</taxon>
        <taxon>Anaeramoeba</taxon>
    </lineage>
</organism>
<gene>
    <name evidence="1" type="ORF">M0812_16811</name>
</gene>
<proteinExistence type="predicted"/>
<dbReference type="AlphaFoldDB" id="A0AAV7Z934"/>
<dbReference type="EMBL" id="JANTQA010000033">
    <property type="protein sequence ID" value="KAJ3437645.1"/>
    <property type="molecule type" value="Genomic_DNA"/>
</dbReference>
<reference evidence="1" key="1">
    <citation type="submission" date="2022-08" db="EMBL/GenBank/DDBJ databases">
        <title>Novel sulphate-reducing endosymbionts in the free-living metamonad Anaeramoeba.</title>
        <authorList>
            <person name="Jerlstrom-Hultqvist J."/>
            <person name="Cepicka I."/>
            <person name="Gallot-Lavallee L."/>
            <person name="Salas-Leiva D."/>
            <person name="Curtis B.A."/>
            <person name="Zahonova K."/>
            <person name="Pipaliya S."/>
            <person name="Dacks J."/>
            <person name="Roger A.J."/>
        </authorList>
    </citation>
    <scope>NUCLEOTIDE SEQUENCE</scope>
    <source>
        <strain evidence="1">Busselton2</strain>
    </source>
</reference>
<protein>
    <submittedName>
        <fullName evidence="1">Uncharacterized protein</fullName>
    </submittedName>
</protein>
<accession>A0AAV7Z934</accession>
<dbReference type="Proteomes" id="UP001146793">
    <property type="component" value="Unassembled WGS sequence"/>
</dbReference>
<evidence type="ECO:0000313" key="1">
    <source>
        <dbReference type="EMBL" id="KAJ3437645.1"/>
    </source>
</evidence>
<comment type="caution">
    <text evidence="1">The sequence shown here is derived from an EMBL/GenBank/DDBJ whole genome shotgun (WGS) entry which is preliminary data.</text>
</comment>
<name>A0AAV7Z934_9EUKA</name>
<sequence>MDIQQEIEEYYLRNTNNKKIRDKDKMIKFLFSRIQQLEKKNSDVMKLFNELLDEVATMEGTNNKLINYFESKNKILEEQKSKPLKKNPKYDIFFLVHCDNKILPNRILNLIKDLKDQPSLVKYNTSLVVYHENKISYEINSNNKNNSEHKPSSSENVNEYLKNKINGFGWKEKNRLLLFYPTAWNNNTKSKTFAQDHINILSDCVNTNNLTLIYSKCKKKENVDKSIYFQKLQVLLKENSLIRFHQFKVYTEDPVETFRKNFFKILQDYQNNNEHIRMKPQTKK</sequence>